<dbReference type="GO" id="GO:0016758">
    <property type="term" value="F:hexosyltransferase activity"/>
    <property type="evidence" value="ECO:0007669"/>
    <property type="project" value="TreeGrafter"/>
</dbReference>
<reference evidence="5 6" key="1">
    <citation type="submission" date="2018-03" db="EMBL/GenBank/DDBJ databases">
        <title>Genomic Encyclopedia of Archaeal and Bacterial Type Strains, Phase II (KMG-II): from individual species to whole genera.</title>
        <authorList>
            <person name="Goeker M."/>
        </authorList>
    </citation>
    <scope>NUCLEOTIDE SEQUENCE [LARGE SCALE GENOMIC DNA]</scope>
    <source>
        <strain evidence="5 6">DSM 44889</strain>
    </source>
</reference>
<dbReference type="Pfam" id="PF13439">
    <property type="entry name" value="Glyco_transf_4"/>
    <property type="match status" value="1"/>
</dbReference>
<proteinExistence type="predicted"/>
<dbReference type="PANTHER" id="PTHR45947:SF3">
    <property type="entry name" value="SULFOQUINOVOSYL TRANSFERASE SQD2"/>
    <property type="match status" value="1"/>
</dbReference>
<dbReference type="OrthoDB" id="9802525at2"/>
<dbReference type="SUPFAM" id="SSF53756">
    <property type="entry name" value="UDP-Glycosyltransferase/glycogen phosphorylase"/>
    <property type="match status" value="1"/>
</dbReference>
<comment type="caution">
    <text evidence="5">The sequence shown here is derived from an EMBL/GenBank/DDBJ whole genome shotgun (WGS) entry which is preliminary data.</text>
</comment>
<dbReference type="RefSeq" id="WP_109776234.1">
    <property type="nucleotide sequence ID" value="NZ_QGDQ01000034.1"/>
</dbReference>
<dbReference type="EMBL" id="QGDQ01000034">
    <property type="protein sequence ID" value="PWJ47852.1"/>
    <property type="molecule type" value="Genomic_DNA"/>
</dbReference>
<dbReference type="InterPro" id="IPR001296">
    <property type="entry name" value="Glyco_trans_1"/>
</dbReference>
<keyword evidence="1 5" id="KW-0328">Glycosyltransferase</keyword>
<evidence type="ECO:0000256" key="2">
    <source>
        <dbReference type="ARBA" id="ARBA00022679"/>
    </source>
</evidence>
<feature type="domain" description="Glycosyltransferase subfamily 4-like N-terminal" evidence="4">
    <location>
        <begin position="15"/>
        <end position="182"/>
    </location>
</feature>
<keyword evidence="6" id="KW-1185">Reference proteome</keyword>
<evidence type="ECO:0000313" key="6">
    <source>
        <dbReference type="Proteomes" id="UP000245469"/>
    </source>
</evidence>
<dbReference type="InterPro" id="IPR050194">
    <property type="entry name" value="Glycosyltransferase_grp1"/>
</dbReference>
<dbReference type="Proteomes" id="UP000245469">
    <property type="component" value="Unassembled WGS sequence"/>
</dbReference>
<name>A0A315ZRC8_9ACTN</name>
<evidence type="ECO:0000256" key="1">
    <source>
        <dbReference type="ARBA" id="ARBA00022676"/>
    </source>
</evidence>
<protein>
    <submittedName>
        <fullName evidence="5">Phosphatidylinositol alpha 1,6-mannosyltransferase</fullName>
    </submittedName>
</protein>
<evidence type="ECO:0000313" key="5">
    <source>
        <dbReference type="EMBL" id="PWJ47852.1"/>
    </source>
</evidence>
<keyword evidence="2 5" id="KW-0808">Transferase</keyword>
<accession>A0A315ZRC8</accession>
<organism evidence="5 6">
    <name type="scientific">Quadrisphaera granulorum</name>
    <dbReference type="NCBI Taxonomy" id="317664"/>
    <lineage>
        <taxon>Bacteria</taxon>
        <taxon>Bacillati</taxon>
        <taxon>Actinomycetota</taxon>
        <taxon>Actinomycetes</taxon>
        <taxon>Kineosporiales</taxon>
        <taxon>Kineosporiaceae</taxon>
        <taxon>Quadrisphaera</taxon>
    </lineage>
</organism>
<dbReference type="PANTHER" id="PTHR45947">
    <property type="entry name" value="SULFOQUINOVOSYL TRANSFERASE SQD2"/>
    <property type="match status" value="1"/>
</dbReference>
<evidence type="ECO:0000259" key="3">
    <source>
        <dbReference type="Pfam" id="PF00534"/>
    </source>
</evidence>
<dbReference type="InterPro" id="IPR028098">
    <property type="entry name" value="Glyco_trans_4-like_N"/>
</dbReference>
<dbReference type="Gene3D" id="3.40.50.2000">
    <property type="entry name" value="Glycogen Phosphorylase B"/>
    <property type="match status" value="2"/>
</dbReference>
<evidence type="ECO:0000259" key="4">
    <source>
        <dbReference type="Pfam" id="PF13439"/>
    </source>
</evidence>
<sequence>MRVAIITDSFLPAMNGVVRSVLRVLEHLEREGHSALVICANPGAPRTVHGAMVVEVPSVGLPGYTEVRVPLPSATRLRAVLAAFAPDVVHLASPFGLGGTAARAANGLGLPVVAVYQTDIAGFASRYPLTARIGTAQEAAWWRVEAIHRRAELTLAPTATVAEQLRARGIPRTRVWARGVDDVFDPARRDPALRARLAPHGEVLVGYVGRLAPEKRLEDLAVLTGVPATRLVVVGDGPSRGRLQTLLPDAAFLGQLSGERLAAAVASLDVFVHTGEHETFCQAAQEALASGVPVVAPAAGGLRDLVDPSRTGWLYAPGDLAGLRAHVADLAGDAAKRRALGEAARERTRGRTWSVLCGQLVDYYRDAVAVAV</sequence>
<gene>
    <name evidence="5" type="ORF">BXY45_13425</name>
</gene>
<dbReference type="GO" id="GO:1901137">
    <property type="term" value="P:carbohydrate derivative biosynthetic process"/>
    <property type="evidence" value="ECO:0007669"/>
    <property type="project" value="UniProtKB-ARBA"/>
</dbReference>
<dbReference type="CDD" id="cd03814">
    <property type="entry name" value="GT4-like"/>
    <property type="match status" value="1"/>
</dbReference>
<feature type="domain" description="Glycosyl transferase family 1" evidence="3">
    <location>
        <begin position="197"/>
        <end position="347"/>
    </location>
</feature>
<dbReference type="Pfam" id="PF00534">
    <property type="entry name" value="Glycos_transf_1"/>
    <property type="match status" value="1"/>
</dbReference>
<dbReference type="AlphaFoldDB" id="A0A315ZRC8"/>